<evidence type="ECO:0000256" key="1">
    <source>
        <dbReference type="PROSITE-ProRule" id="PRU00339"/>
    </source>
</evidence>
<comment type="caution">
    <text evidence="3">The sequence shown here is derived from an EMBL/GenBank/DDBJ whole genome shotgun (WGS) entry which is preliminary data.</text>
</comment>
<keyword evidence="1" id="KW-0802">TPR repeat</keyword>
<dbReference type="InterPro" id="IPR019734">
    <property type="entry name" value="TPR_rpt"/>
</dbReference>
<organism evidence="3 4">
    <name type="scientific">Inconstantimicrobium porci</name>
    <dbReference type="NCBI Taxonomy" id="2652291"/>
    <lineage>
        <taxon>Bacteria</taxon>
        <taxon>Bacillati</taxon>
        <taxon>Bacillota</taxon>
        <taxon>Clostridia</taxon>
        <taxon>Eubacteriales</taxon>
        <taxon>Clostridiaceae</taxon>
        <taxon>Inconstantimicrobium</taxon>
    </lineage>
</organism>
<gene>
    <name evidence="3" type="ORF">FYJ33_07225</name>
</gene>
<feature type="domain" description="Glycosyltransferase 2-like" evidence="2">
    <location>
        <begin position="3"/>
        <end position="160"/>
    </location>
</feature>
<dbReference type="PROSITE" id="PS50005">
    <property type="entry name" value="TPR"/>
    <property type="match status" value="1"/>
</dbReference>
<dbReference type="Gene3D" id="3.90.550.10">
    <property type="entry name" value="Spore Coat Polysaccharide Biosynthesis Protein SpsA, Chain A"/>
    <property type="match status" value="1"/>
</dbReference>
<dbReference type="PANTHER" id="PTHR43685:SF2">
    <property type="entry name" value="GLYCOSYLTRANSFERASE 2-LIKE DOMAIN-CONTAINING PROTEIN"/>
    <property type="match status" value="1"/>
</dbReference>
<dbReference type="SUPFAM" id="SSF53448">
    <property type="entry name" value="Nucleotide-diphospho-sugar transferases"/>
    <property type="match status" value="1"/>
</dbReference>
<name>A0A7X2MY20_9CLOT</name>
<dbReference type="Pfam" id="PF00535">
    <property type="entry name" value="Glycos_transf_2"/>
    <property type="match status" value="1"/>
</dbReference>
<dbReference type="RefSeq" id="WP_154531085.1">
    <property type="nucleotide sequence ID" value="NZ_VULX01000008.1"/>
</dbReference>
<dbReference type="InterPro" id="IPR001173">
    <property type="entry name" value="Glyco_trans_2-like"/>
</dbReference>
<sequence>MISIVIPTYNREKTISRALDSALNQTYKDFEIIVVDDNSNDRTCEIVKRYCDKFNNITYIKHEVNKGGSGARNTGVKNSHGDIIAFLDSDDEFADDKLEKCMNIFNERKDVGFIYTDVYFISEITGHKYISERQEWNNSYKELLRNNIIGGTSSIVIRREVFDKAKGFNETLPSCQDWDFYIRALKNCNAYRVAGPLTKYYVHEDSISGNKNKAINGHLHIMQETKEILKDYNDKKLFRSIMSEQYVTIAQIYSNFSDYKNAKKNYFEALKMNVFNKKALKNSMLTLLGEKKFLATKRKYSLKKNSLLHSN</sequence>
<dbReference type="Proteomes" id="UP000460287">
    <property type="component" value="Unassembled WGS sequence"/>
</dbReference>
<proteinExistence type="predicted"/>
<dbReference type="InterPro" id="IPR029044">
    <property type="entry name" value="Nucleotide-diphossugar_trans"/>
</dbReference>
<feature type="repeat" description="TPR" evidence="1">
    <location>
        <begin position="243"/>
        <end position="276"/>
    </location>
</feature>
<evidence type="ECO:0000313" key="4">
    <source>
        <dbReference type="Proteomes" id="UP000460287"/>
    </source>
</evidence>
<dbReference type="PANTHER" id="PTHR43685">
    <property type="entry name" value="GLYCOSYLTRANSFERASE"/>
    <property type="match status" value="1"/>
</dbReference>
<keyword evidence="4" id="KW-1185">Reference proteome</keyword>
<dbReference type="EMBL" id="VULX01000008">
    <property type="protein sequence ID" value="MSR91207.1"/>
    <property type="molecule type" value="Genomic_DNA"/>
</dbReference>
<evidence type="ECO:0000313" key="3">
    <source>
        <dbReference type="EMBL" id="MSR91207.1"/>
    </source>
</evidence>
<dbReference type="GO" id="GO:0016740">
    <property type="term" value="F:transferase activity"/>
    <property type="evidence" value="ECO:0007669"/>
    <property type="project" value="UniProtKB-KW"/>
</dbReference>
<keyword evidence="3" id="KW-0808">Transferase</keyword>
<dbReference type="InterPro" id="IPR050834">
    <property type="entry name" value="Glycosyltransf_2"/>
</dbReference>
<accession>A0A7X2MY20</accession>
<reference evidence="3 4" key="1">
    <citation type="submission" date="2019-08" db="EMBL/GenBank/DDBJ databases">
        <title>In-depth cultivation of the pig gut microbiome towards novel bacterial diversity and tailored functional studies.</title>
        <authorList>
            <person name="Wylensek D."/>
            <person name="Hitch T.C.A."/>
            <person name="Clavel T."/>
        </authorList>
    </citation>
    <scope>NUCLEOTIDE SEQUENCE [LARGE SCALE GENOMIC DNA]</scope>
    <source>
        <strain evidence="3 4">WCA-383-APC-5B</strain>
    </source>
</reference>
<evidence type="ECO:0000259" key="2">
    <source>
        <dbReference type="Pfam" id="PF00535"/>
    </source>
</evidence>
<protein>
    <submittedName>
        <fullName evidence="3">Glycosyltransferase</fullName>
    </submittedName>
</protein>
<dbReference type="AlphaFoldDB" id="A0A7X2MY20"/>